<keyword evidence="2" id="KW-1185">Reference proteome</keyword>
<evidence type="ECO:0008006" key="3">
    <source>
        <dbReference type="Google" id="ProtNLM"/>
    </source>
</evidence>
<comment type="caution">
    <text evidence="1">The sequence shown here is derived from an EMBL/GenBank/DDBJ whole genome shotgun (WGS) entry which is preliminary data.</text>
</comment>
<dbReference type="Proteomes" id="UP000659124">
    <property type="component" value="Unassembled WGS sequence"/>
</dbReference>
<gene>
    <name evidence="1" type="ORF">ICL07_17720</name>
</gene>
<accession>A0ABR7TTD4</accession>
<organism evidence="1 2">
    <name type="scientific">Chitinophaga qingshengii</name>
    <dbReference type="NCBI Taxonomy" id="1569794"/>
    <lineage>
        <taxon>Bacteria</taxon>
        <taxon>Pseudomonadati</taxon>
        <taxon>Bacteroidota</taxon>
        <taxon>Chitinophagia</taxon>
        <taxon>Chitinophagales</taxon>
        <taxon>Chitinophagaceae</taxon>
        <taxon>Chitinophaga</taxon>
    </lineage>
</organism>
<sequence>MTNLRPTYSSAFGLLTAAAAPDDQFVWTGDISLEHPLFSGQIPVCLITKDEQLSPAMIGFAEQIVAHAGAYIEKSLRFIQQTLVNDPEAYGITTEEQTWLPVAISEFPLEFPQITFFESEEWMMLFAAGRFRICDPFGIAVSYRGTVPVSVDNLEDSESI</sequence>
<protein>
    <recommendedName>
        <fullName evidence="3">DUF2262 domain-containing protein</fullName>
    </recommendedName>
</protein>
<proteinExistence type="predicted"/>
<evidence type="ECO:0000313" key="2">
    <source>
        <dbReference type="Proteomes" id="UP000659124"/>
    </source>
</evidence>
<reference evidence="1 2" key="1">
    <citation type="submission" date="2020-09" db="EMBL/GenBank/DDBJ databases">
        <title>Genome sequences of type strains of Chitinophaga qingshengii and Chitinophaga varians.</title>
        <authorList>
            <person name="Kittiwongwattana C."/>
        </authorList>
    </citation>
    <scope>NUCLEOTIDE SEQUENCE [LARGE SCALE GENOMIC DNA]</scope>
    <source>
        <strain evidence="1 2">JCM 30026</strain>
    </source>
</reference>
<dbReference type="RefSeq" id="WP_188089361.1">
    <property type="nucleotide sequence ID" value="NZ_JACVFC010000002.1"/>
</dbReference>
<dbReference type="EMBL" id="JACVFC010000002">
    <property type="protein sequence ID" value="MBC9932229.1"/>
    <property type="molecule type" value="Genomic_DNA"/>
</dbReference>
<name>A0ABR7TTD4_9BACT</name>
<evidence type="ECO:0000313" key="1">
    <source>
        <dbReference type="EMBL" id="MBC9932229.1"/>
    </source>
</evidence>